<dbReference type="HOGENOM" id="CLU_016090_1_0_10"/>
<dbReference type="InterPro" id="IPR010502">
    <property type="entry name" value="Carb-bd_dom_fam9"/>
</dbReference>
<evidence type="ECO:0000313" key="4">
    <source>
        <dbReference type="EMBL" id="EAR14510.1"/>
    </source>
</evidence>
<dbReference type="Gene3D" id="2.60.40.1190">
    <property type="match status" value="1"/>
</dbReference>
<dbReference type="KEGG" id="rbi:RB2501_00501"/>
<proteinExistence type="predicted"/>
<dbReference type="OrthoDB" id="9786766at2"/>
<keyword evidence="5" id="KW-1185">Reference proteome</keyword>
<feature type="signal peptide" evidence="1">
    <location>
        <begin position="1"/>
        <end position="24"/>
    </location>
</feature>
<dbReference type="GO" id="GO:0004553">
    <property type="term" value="F:hydrolase activity, hydrolyzing O-glycosyl compounds"/>
    <property type="evidence" value="ECO:0007669"/>
    <property type="project" value="InterPro"/>
</dbReference>
<dbReference type="SUPFAM" id="SSF49344">
    <property type="entry name" value="CBD9-like"/>
    <property type="match status" value="1"/>
</dbReference>
<dbReference type="GO" id="GO:0030246">
    <property type="term" value="F:carbohydrate binding"/>
    <property type="evidence" value="ECO:0007669"/>
    <property type="project" value="InterPro"/>
</dbReference>
<keyword evidence="1" id="KW-0732">Signal</keyword>
<name>A4CNP3_ROBBH</name>
<dbReference type="EMBL" id="CP001712">
    <property type="protein sequence ID" value="EAR14510.1"/>
    <property type="molecule type" value="Genomic_DNA"/>
</dbReference>
<evidence type="ECO:0000313" key="5">
    <source>
        <dbReference type="Proteomes" id="UP000009049"/>
    </source>
</evidence>
<dbReference type="GO" id="GO:0016052">
    <property type="term" value="P:carbohydrate catabolic process"/>
    <property type="evidence" value="ECO:0007669"/>
    <property type="project" value="InterPro"/>
</dbReference>
<reference evidence="4 5" key="1">
    <citation type="journal article" date="2009" name="J. Bacteriol.">
        <title>Complete genome sequence of Robiginitalea biformata HTCC2501.</title>
        <authorList>
            <person name="Oh H.M."/>
            <person name="Giovannoni S.J."/>
            <person name="Lee K."/>
            <person name="Ferriera S."/>
            <person name="Johnson J."/>
            <person name="Cho J.C."/>
        </authorList>
    </citation>
    <scope>NUCLEOTIDE SEQUENCE [LARGE SCALE GENOMIC DNA]</scope>
    <source>
        <strain evidence="5">ATCC BAA-864 / HTCC2501 / KCTC 12146</strain>
    </source>
</reference>
<accession>A4CNP3</accession>
<protein>
    <submittedName>
        <fullName evidence="4">Putative membrane associated hydrolase</fullName>
    </submittedName>
</protein>
<dbReference type="Pfam" id="PF06452">
    <property type="entry name" value="CBM9_1"/>
    <property type="match status" value="1"/>
</dbReference>
<dbReference type="eggNOG" id="COG2091">
    <property type="taxonomic scope" value="Bacteria"/>
</dbReference>
<evidence type="ECO:0000259" key="3">
    <source>
        <dbReference type="Pfam" id="PF19313"/>
    </source>
</evidence>
<feature type="chain" id="PRO_5002666604" evidence="1">
    <location>
        <begin position="25"/>
        <end position="741"/>
    </location>
</feature>
<feature type="domain" description="Carbohydrate-binding" evidence="2">
    <location>
        <begin position="46"/>
        <end position="208"/>
    </location>
</feature>
<evidence type="ECO:0000256" key="1">
    <source>
        <dbReference type="SAM" id="SignalP"/>
    </source>
</evidence>
<dbReference type="AlphaFoldDB" id="A4CNP3"/>
<feature type="domain" description="DUF5916" evidence="3">
    <location>
        <begin position="241"/>
        <end position="343"/>
    </location>
</feature>
<evidence type="ECO:0000259" key="2">
    <source>
        <dbReference type="Pfam" id="PF06452"/>
    </source>
</evidence>
<gene>
    <name evidence="4" type="ordered locus">RB2501_00501</name>
</gene>
<dbReference type="Pfam" id="PF19313">
    <property type="entry name" value="DUF5916"/>
    <property type="match status" value="1"/>
</dbReference>
<dbReference type="Proteomes" id="UP000009049">
    <property type="component" value="Chromosome"/>
</dbReference>
<dbReference type="InterPro" id="IPR045670">
    <property type="entry name" value="DUF5916"/>
</dbReference>
<dbReference type="CDD" id="cd09618">
    <property type="entry name" value="CBM9_like_2"/>
    <property type="match status" value="1"/>
</dbReference>
<dbReference type="RefSeq" id="WP_015755298.1">
    <property type="nucleotide sequence ID" value="NC_013222.1"/>
</dbReference>
<sequence>MNRFLYIPALAGMFLFTAFGFSQARTQDTRTTNSLVIARANSPITLDGQLEEAAWQEAAVATDFWQKFPIDGIPAAKRTEVRATYDDRFFYISAVCYDVADYVVQTLKRDSRFFDGDGFGVVIDPLNRRTNGFLFGVSPYNVQSEDLLSQSSFGNLNFSWDNRWFSEVSRLEDRWVVEIAIPFKTLRFEAGIDTWGINFFRNDLKENQYHSWTPMPVNFDLTDLGYTGALNWDTPPAKTGTNISLIPYVRTSHYKDKEADPAASETEFDAGIDAKLALTSSLNLDLTVNPDFSQVDVDVQQTNLTRFNLNFPERRPFFLENADLFTSFGPPPARPIFSRRIGLDENRMPVPILYGARLSGNLTKRFRIGLLNLQTRAEEGRNGQNYTIATFNQSVWDRSIIKGYVTNRQAVVKDEGLDYGDYGRNAGVEFNYVNLPGTWNVIGGLHLSDKPDIGLGTFRNIVISRDTRNVSFLVDYFGIDTDYYADIGFIPRLDNYDAANDTIVHLGYEHLFTRAGYTFRPKGDRAVIAHGFSLRNVMDWQPDWTFNERSSSIDYDLRFRNTSRASLSLEDNDTRLLFATRFTEGEPLPPGKYTYSQASVAYSSDERKSLAFEGEVQMGEFFNGTLNRFSAGLTYRVQPWGNFSFSLEQNYLRLPEPYGAADLTLIGQRSEVNFSNKLFWTTFFQYNTQSDNFNINSRLQWRFAPMSDLFIVYTDNYLSTPFLQVNRNRGIVLKLNYWLTL</sequence>
<organism evidence="4 5">
    <name type="scientific">Robiginitalea biformata (strain ATCC BAA-864 / DSM 15991 / KCTC 12146 / HTCC2501)</name>
    <dbReference type="NCBI Taxonomy" id="313596"/>
    <lineage>
        <taxon>Bacteria</taxon>
        <taxon>Pseudomonadati</taxon>
        <taxon>Bacteroidota</taxon>
        <taxon>Flavobacteriia</taxon>
        <taxon>Flavobacteriales</taxon>
        <taxon>Flavobacteriaceae</taxon>
        <taxon>Robiginitalea</taxon>
    </lineage>
</organism>
<keyword evidence="4" id="KW-0378">Hydrolase</keyword>
<dbReference type="STRING" id="313596.RB2501_00501"/>